<dbReference type="EMBL" id="FNVQ01000009">
    <property type="protein sequence ID" value="SEG88428.1"/>
    <property type="molecule type" value="Genomic_DNA"/>
</dbReference>
<accession>A0A1H6DT60</accession>
<evidence type="ECO:0000313" key="1">
    <source>
        <dbReference type="EMBL" id="SEG88428.1"/>
    </source>
</evidence>
<dbReference type="AlphaFoldDB" id="A0A1H6DT60"/>
<gene>
    <name evidence="1" type="ORF">SAMN05444390_10980</name>
</gene>
<name>A0A1H6DT60_9GAMM</name>
<reference evidence="1 2" key="1">
    <citation type="submission" date="2016-10" db="EMBL/GenBank/DDBJ databases">
        <authorList>
            <person name="de Groot N.N."/>
        </authorList>
    </citation>
    <scope>NUCLEOTIDE SEQUENCE [LARGE SCALE GENOMIC DNA]</scope>
    <source>
        <strain evidence="1 2">DSM 22012</strain>
    </source>
</reference>
<proteinExistence type="predicted"/>
<keyword evidence="2" id="KW-1185">Reference proteome</keyword>
<sequence length="72" mass="7936">MHEYLVSDITDGEDVGVNIHFCDNNDPSVLYVIKHTHSQRQLCNEGCCGDNIPDDGAFQLLKNGQPTPLVGH</sequence>
<evidence type="ECO:0000313" key="2">
    <source>
        <dbReference type="Proteomes" id="UP000236745"/>
    </source>
</evidence>
<dbReference type="RefSeq" id="WP_146071936.1">
    <property type="nucleotide sequence ID" value="NZ_FNVQ01000009.1"/>
</dbReference>
<organism evidence="1 2">
    <name type="scientific">Marinobacterium lutimaris</name>
    <dbReference type="NCBI Taxonomy" id="568106"/>
    <lineage>
        <taxon>Bacteria</taxon>
        <taxon>Pseudomonadati</taxon>
        <taxon>Pseudomonadota</taxon>
        <taxon>Gammaproteobacteria</taxon>
        <taxon>Oceanospirillales</taxon>
        <taxon>Oceanospirillaceae</taxon>
        <taxon>Marinobacterium</taxon>
    </lineage>
</organism>
<protein>
    <submittedName>
        <fullName evidence="1">Uncharacterized protein</fullName>
    </submittedName>
</protein>
<dbReference type="Proteomes" id="UP000236745">
    <property type="component" value="Unassembled WGS sequence"/>
</dbReference>